<dbReference type="PANTHER" id="PTHR31018:SF3">
    <property type="entry name" value="RECEPTOR PROTEIN-TYROSINE KINASE"/>
    <property type="match status" value="1"/>
</dbReference>
<evidence type="ECO:0000256" key="5">
    <source>
        <dbReference type="ARBA" id="ARBA00023180"/>
    </source>
</evidence>
<keyword evidence="2" id="KW-0134">Cell wall</keyword>
<dbReference type="GO" id="GO:0009277">
    <property type="term" value="C:fungal-type cell wall"/>
    <property type="evidence" value="ECO:0007669"/>
    <property type="project" value="TreeGrafter"/>
</dbReference>
<evidence type="ECO:0000259" key="7">
    <source>
        <dbReference type="Pfam" id="PF01030"/>
    </source>
</evidence>
<evidence type="ECO:0000313" key="8">
    <source>
        <dbReference type="EMBL" id="KAG2205933.1"/>
    </source>
</evidence>
<dbReference type="AlphaFoldDB" id="A0A8H7R9Z3"/>
<dbReference type="SUPFAM" id="SSF52058">
    <property type="entry name" value="L domain-like"/>
    <property type="match status" value="2"/>
</dbReference>
<comment type="caution">
    <text evidence="8">The sequence shown here is derived from an EMBL/GenBank/DDBJ whole genome shotgun (WGS) entry which is preliminary data.</text>
</comment>
<keyword evidence="4 6" id="KW-0732">Signal</keyword>
<evidence type="ECO:0000256" key="1">
    <source>
        <dbReference type="ARBA" id="ARBA00004191"/>
    </source>
</evidence>
<feature type="signal peptide" evidence="6">
    <location>
        <begin position="1"/>
        <end position="22"/>
    </location>
</feature>
<evidence type="ECO:0000256" key="6">
    <source>
        <dbReference type="SAM" id="SignalP"/>
    </source>
</evidence>
<dbReference type="GO" id="GO:0009986">
    <property type="term" value="C:cell surface"/>
    <property type="evidence" value="ECO:0007669"/>
    <property type="project" value="TreeGrafter"/>
</dbReference>
<feature type="domain" description="Receptor L-domain" evidence="7">
    <location>
        <begin position="43"/>
        <end position="122"/>
    </location>
</feature>
<dbReference type="Pfam" id="PF01030">
    <property type="entry name" value="Recep_L_domain"/>
    <property type="match status" value="1"/>
</dbReference>
<dbReference type="Gene3D" id="3.80.20.20">
    <property type="entry name" value="Receptor L-domain"/>
    <property type="match status" value="2"/>
</dbReference>
<dbReference type="EMBL" id="JAEPRC010000162">
    <property type="protein sequence ID" value="KAG2205933.1"/>
    <property type="molecule type" value="Genomic_DNA"/>
</dbReference>
<dbReference type="InterPro" id="IPR036941">
    <property type="entry name" value="Rcpt_L-dom_sf"/>
</dbReference>
<organism evidence="8 9">
    <name type="scientific">Mucor plumbeus</name>
    <dbReference type="NCBI Taxonomy" id="97098"/>
    <lineage>
        <taxon>Eukaryota</taxon>
        <taxon>Fungi</taxon>
        <taxon>Fungi incertae sedis</taxon>
        <taxon>Mucoromycota</taxon>
        <taxon>Mucoromycotina</taxon>
        <taxon>Mucoromycetes</taxon>
        <taxon>Mucorales</taxon>
        <taxon>Mucorineae</taxon>
        <taxon>Mucoraceae</taxon>
        <taxon>Mucor</taxon>
    </lineage>
</organism>
<dbReference type="OrthoDB" id="536881at2759"/>
<dbReference type="PANTHER" id="PTHR31018">
    <property type="entry name" value="SPORULATION-SPECIFIC PROTEIN-RELATED"/>
    <property type="match status" value="1"/>
</dbReference>
<evidence type="ECO:0000313" key="9">
    <source>
        <dbReference type="Proteomes" id="UP000650833"/>
    </source>
</evidence>
<gene>
    <name evidence="8" type="ORF">INT46_002224</name>
</gene>
<evidence type="ECO:0000256" key="2">
    <source>
        <dbReference type="ARBA" id="ARBA00022512"/>
    </source>
</evidence>
<comment type="subcellular location">
    <subcellularLocation>
        <location evidence="1">Secreted</location>
        <location evidence="1">Cell wall</location>
    </subcellularLocation>
</comment>
<evidence type="ECO:0000256" key="3">
    <source>
        <dbReference type="ARBA" id="ARBA00022525"/>
    </source>
</evidence>
<dbReference type="InterPro" id="IPR051648">
    <property type="entry name" value="CWI-Assembly_Regulator"/>
</dbReference>
<accession>A0A8H7R9Z3</accession>
<sequence>MIFQLFILFNLVICAVIAGSSSSNSCTGPIEVKSNQDLNTLSNCQVVEGSITINNISSIGDIINLSQLQQVHGDLVFQGNNDLSQIVLASLKQVDGKLVFQDNRQLERLDLTQLTSVQALDISVEPALDAILFPSGLSQIESLTVTDTVATKIEGLTTSKMKDVHIANNKYLKDINMNHLEQVNGVMTIAANSPNLTLDLSSLSNIYQGDFRDLTKLIGLNKVHQITGDLSFVANSFSTLSLPNITQIAGTLTLSNNLQLRNLSVPQLQTLGGALFVANNTGLSNVNVPKLQKVDGTVDITGNFDKIDLPSLVDVRGGLNVQTSSNQFSCDESVNKLQGGVTKGHEFTCKSNVSNPTSSINHNGTNITEDHESSSNKITLKRSIMLTSNFILIYLLLIK</sequence>
<feature type="chain" id="PRO_5034586200" description="Receptor L-domain domain-containing protein" evidence="6">
    <location>
        <begin position="23"/>
        <end position="399"/>
    </location>
</feature>
<dbReference type="GO" id="GO:0031505">
    <property type="term" value="P:fungal-type cell wall organization"/>
    <property type="evidence" value="ECO:0007669"/>
    <property type="project" value="TreeGrafter"/>
</dbReference>
<proteinExistence type="predicted"/>
<protein>
    <recommendedName>
        <fullName evidence="7">Receptor L-domain domain-containing protein</fullName>
    </recommendedName>
</protein>
<dbReference type="GO" id="GO:0005886">
    <property type="term" value="C:plasma membrane"/>
    <property type="evidence" value="ECO:0007669"/>
    <property type="project" value="TreeGrafter"/>
</dbReference>
<keyword evidence="9" id="KW-1185">Reference proteome</keyword>
<reference evidence="8" key="1">
    <citation type="submission" date="2020-12" db="EMBL/GenBank/DDBJ databases">
        <title>Metabolic potential, ecology and presence of endohyphal bacteria is reflected in genomic diversity of Mucoromycotina.</title>
        <authorList>
            <person name="Muszewska A."/>
            <person name="Okrasinska A."/>
            <person name="Steczkiewicz K."/>
            <person name="Drgas O."/>
            <person name="Orlowska M."/>
            <person name="Perlinska-Lenart U."/>
            <person name="Aleksandrzak-Piekarczyk T."/>
            <person name="Szatraj K."/>
            <person name="Zielenkiewicz U."/>
            <person name="Pilsyk S."/>
            <person name="Malc E."/>
            <person name="Mieczkowski P."/>
            <person name="Kruszewska J.S."/>
            <person name="Biernat P."/>
            <person name="Pawlowska J."/>
        </authorList>
    </citation>
    <scope>NUCLEOTIDE SEQUENCE</scope>
    <source>
        <strain evidence="8">CBS 226.32</strain>
    </source>
</reference>
<name>A0A8H7R9Z3_9FUNG</name>
<dbReference type="InterPro" id="IPR000494">
    <property type="entry name" value="Rcpt_L-dom"/>
</dbReference>
<dbReference type="Proteomes" id="UP000650833">
    <property type="component" value="Unassembled WGS sequence"/>
</dbReference>
<evidence type="ECO:0000256" key="4">
    <source>
        <dbReference type="ARBA" id="ARBA00022729"/>
    </source>
</evidence>
<keyword evidence="3" id="KW-0964">Secreted</keyword>
<keyword evidence="5" id="KW-0325">Glycoprotein</keyword>